<dbReference type="GO" id="GO:0005524">
    <property type="term" value="F:ATP binding"/>
    <property type="evidence" value="ECO:0007669"/>
    <property type="project" value="UniProtKB-UniRule"/>
</dbReference>
<dbReference type="GO" id="GO:0006750">
    <property type="term" value="P:glutathione biosynthetic process"/>
    <property type="evidence" value="ECO:0007669"/>
    <property type="project" value="UniProtKB-UniRule"/>
</dbReference>
<gene>
    <name evidence="12" type="ORF">CTAYLR_008091</name>
</gene>
<accession>A0AAD7UKR5</accession>
<evidence type="ECO:0000256" key="11">
    <source>
        <dbReference type="SAM" id="MobiDB-lite"/>
    </source>
</evidence>
<evidence type="ECO:0000256" key="9">
    <source>
        <dbReference type="ARBA" id="ARBA00032122"/>
    </source>
</evidence>
<reference evidence="12" key="1">
    <citation type="submission" date="2023-01" db="EMBL/GenBank/DDBJ databases">
        <title>Metagenome sequencing of chrysophaentin producing Chrysophaeum taylorii.</title>
        <authorList>
            <person name="Davison J."/>
            <person name="Bewley C."/>
        </authorList>
    </citation>
    <scope>NUCLEOTIDE SEQUENCE</scope>
    <source>
        <strain evidence="12">NIES-1699</strain>
    </source>
</reference>
<dbReference type="AlphaFoldDB" id="A0AAD7UKR5"/>
<dbReference type="GO" id="GO:0004357">
    <property type="term" value="F:glutamate-cysteine ligase activity"/>
    <property type="evidence" value="ECO:0007669"/>
    <property type="project" value="UniProtKB-UniRule"/>
</dbReference>
<evidence type="ECO:0000256" key="5">
    <source>
        <dbReference type="ARBA" id="ARBA00022684"/>
    </source>
</evidence>
<name>A0AAD7UKR5_9STRA</name>
<keyword evidence="7 10" id="KW-0067">ATP-binding</keyword>
<evidence type="ECO:0000256" key="1">
    <source>
        <dbReference type="ARBA" id="ARBA00005006"/>
    </source>
</evidence>
<comment type="pathway">
    <text evidence="1 10">Sulfur metabolism; glutathione biosynthesis; glutathione from L-cysteine and L-glutamate: step 1/2.</text>
</comment>
<dbReference type="Gene3D" id="1.10.8.960">
    <property type="match status" value="1"/>
</dbReference>
<evidence type="ECO:0000256" key="3">
    <source>
        <dbReference type="ARBA" id="ARBA00012220"/>
    </source>
</evidence>
<keyword evidence="13" id="KW-1185">Reference proteome</keyword>
<feature type="region of interest" description="Disordered" evidence="11">
    <location>
        <begin position="744"/>
        <end position="773"/>
    </location>
</feature>
<organism evidence="12 13">
    <name type="scientific">Chrysophaeum taylorii</name>
    <dbReference type="NCBI Taxonomy" id="2483200"/>
    <lineage>
        <taxon>Eukaryota</taxon>
        <taxon>Sar</taxon>
        <taxon>Stramenopiles</taxon>
        <taxon>Ochrophyta</taxon>
        <taxon>Pelagophyceae</taxon>
        <taxon>Pelagomonadales</taxon>
        <taxon>Pelagomonadaceae</taxon>
        <taxon>Chrysophaeum</taxon>
    </lineage>
</organism>
<comment type="similarity">
    <text evidence="2 10">Belongs to the glutamate--cysteine ligase type 3 family.</text>
</comment>
<dbReference type="Gene3D" id="3.30.590.50">
    <property type="match status" value="2"/>
</dbReference>
<evidence type="ECO:0000313" key="13">
    <source>
        <dbReference type="Proteomes" id="UP001230188"/>
    </source>
</evidence>
<evidence type="ECO:0000256" key="6">
    <source>
        <dbReference type="ARBA" id="ARBA00022741"/>
    </source>
</evidence>
<feature type="region of interest" description="Disordered" evidence="11">
    <location>
        <begin position="293"/>
        <end position="316"/>
    </location>
</feature>
<feature type="compositionally biased region" description="Polar residues" evidence="11">
    <location>
        <begin position="704"/>
        <end position="718"/>
    </location>
</feature>
<evidence type="ECO:0000256" key="4">
    <source>
        <dbReference type="ARBA" id="ARBA00022598"/>
    </source>
</evidence>
<dbReference type="EMBL" id="JAQMWT010000125">
    <property type="protein sequence ID" value="KAJ8609967.1"/>
    <property type="molecule type" value="Genomic_DNA"/>
</dbReference>
<feature type="compositionally biased region" description="Polar residues" evidence="11">
    <location>
        <begin position="762"/>
        <end position="773"/>
    </location>
</feature>
<dbReference type="PANTHER" id="PTHR11164">
    <property type="entry name" value="GLUTAMATE CYSTEINE LIGASE"/>
    <property type="match status" value="1"/>
</dbReference>
<dbReference type="Proteomes" id="UP001230188">
    <property type="component" value="Unassembled WGS sequence"/>
</dbReference>
<evidence type="ECO:0000256" key="8">
    <source>
        <dbReference type="ARBA" id="ARBA00030585"/>
    </source>
</evidence>
<dbReference type="SUPFAM" id="SSF55931">
    <property type="entry name" value="Glutamine synthetase/guanido kinase"/>
    <property type="match status" value="1"/>
</dbReference>
<dbReference type="Pfam" id="PF03074">
    <property type="entry name" value="GCS"/>
    <property type="match status" value="1"/>
</dbReference>
<evidence type="ECO:0000256" key="10">
    <source>
        <dbReference type="RuleBase" id="RU367135"/>
    </source>
</evidence>
<proteinExistence type="inferred from homology"/>
<keyword evidence="6 10" id="KW-0547">Nucleotide-binding</keyword>
<keyword evidence="4 10" id="KW-0436">Ligase</keyword>
<dbReference type="EC" id="6.3.2.2" evidence="3 10"/>
<dbReference type="PANTHER" id="PTHR11164:SF0">
    <property type="entry name" value="GLUTAMATE--CYSTEINE LIGASE CATALYTIC SUBUNIT"/>
    <property type="match status" value="1"/>
</dbReference>
<comment type="caution">
    <text evidence="12">The sequence shown here is derived from an EMBL/GenBank/DDBJ whole genome shotgun (WGS) entry which is preliminary data.</text>
</comment>
<evidence type="ECO:0000256" key="2">
    <source>
        <dbReference type="ARBA" id="ARBA00008100"/>
    </source>
</evidence>
<dbReference type="InterPro" id="IPR004308">
    <property type="entry name" value="GCS"/>
</dbReference>
<evidence type="ECO:0000313" key="12">
    <source>
        <dbReference type="EMBL" id="KAJ8609967.1"/>
    </source>
</evidence>
<evidence type="ECO:0000256" key="7">
    <source>
        <dbReference type="ARBA" id="ARBA00022840"/>
    </source>
</evidence>
<dbReference type="InterPro" id="IPR014746">
    <property type="entry name" value="Gln_synth/guanido_kin_cat_dom"/>
</dbReference>
<protein>
    <recommendedName>
        <fullName evidence="3 10">Glutamate--cysteine ligase</fullName>
        <ecNumber evidence="3 10">6.3.2.2</ecNumber>
    </recommendedName>
    <alternativeName>
        <fullName evidence="9 10">Gamma-ECS</fullName>
    </alternativeName>
    <alternativeName>
        <fullName evidence="8 10">Gamma-glutamylcysteine synthetase</fullName>
    </alternativeName>
</protein>
<comment type="catalytic activity">
    <reaction evidence="10">
        <text>L-cysteine + L-glutamate + ATP = gamma-L-glutamyl-L-cysteine + ADP + phosphate + H(+)</text>
        <dbReference type="Rhea" id="RHEA:13285"/>
        <dbReference type="ChEBI" id="CHEBI:15378"/>
        <dbReference type="ChEBI" id="CHEBI:29985"/>
        <dbReference type="ChEBI" id="CHEBI:30616"/>
        <dbReference type="ChEBI" id="CHEBI:35235"/>
        <dbReference type="ChEBI" id="CHEBI:43474"/>
        <dbReference type="ChEBI" id="CHEBI:58173"/>
        <dbReference type="ChEBI" id="CHEBI:456216"/>
        <dbReference type="EC" id="6.3.2.2"/>
    </reaction>
</comment>
<sequence length="773" mass="86400">MGVLTVGDPLSWEESLEFLAHVRDHGVIQFVKQYEKYKSIQKDELFYGDEIEYGLFRLEGGKAYLSLRGAEVRELLERREVEERRGVAEAGKCTWHPEYGAWMVESTPAEPYSGFTADLRRVETNMRARRARLLAALKENEIAPTIVVFPMLGVSESSGGKNGTSFRLEGPYAQSRLVPDEVINPHPRFGTLTRNIRSRRGDKVKIEVPLFKDAKTRDDDDKIEMDAMAFGMGCCCLQVTLQCRDVEESRHVYDQCVVLAPIMLALTAATPILNGKLSDHDVRWEVIEMSVDDRTPAERGSGSTTPDARLAGSGTRRIQTSRYAGVSSYLCNHKARCDLHCAARHYNDVDVEVDERAKALLAAAGCDELLSRHIAHLFVRDPLVLFQGMTTELDDDEHTDHFENIQSTNWNSVRWKPPPAPNPANIGWRVELRTMEVQLTDFENAAFTVFITLVLRVLLSFDLNVYMPMSKVHENMRRAHERDAATKPNKFWWRSHLAYPKHITDCVAAQRGEDCAVHSSYERLEEMSILEILAGKKGYYPGLVPLVLAYLDQIGCDPETERIVRSYCDLIVKRASGELLTAAAWMRRFVREHPDYGRDSIVPPSVAHDLLRACHDVGVGKIYVPELLGVEPIAPVVKENAYNVQLARVHLESKDDTLSGILERYAERARLVQRRSQILLLLAAKNTEIRDLQTELAAINSELEPTSHNHSHNGSPAPSATPFRSAPQLESLSASGFSVKASSSASDLLGLEPGAGARAVSRTASNNSTVNSA</sequence>
<feature type="region of interest" description="Disordered" evidence="11">
    <location>
        <begin position="704"/>
        <end position="725"/>
    </location>
</feature>
<keyword evidence="5 10" id="KW-0317">Glutathione biosynthesis</keyword>